<evidence type="ECO:0000313" key="1">
    <source>
        <dbReference type="EMBL" id="KAJ6989980.1"/>
    </source>
</evidence>
<gene>
    <name evidence="1" type="ORF">NC653_018481</name>
</gene>
<name>A0AAD6QGK2_9ROSI</name>
<accession>A0AAD6QGK2</accession>
<dbReference type="Proteomes" id="UP001164929">
    <property type="component" value="Chromosome 7"/>
</dbReference>
<protein>
    <submittedName>
        <fullName evidence="1">Uncharacterized protein</fullName>
    </submittedName>
</protein>
<organism evidence="1 2">
    <name type="scientific">Populus alba x Populus x berolinensis</name>
    <dbReference type="NCBI Taxonomy" id="444605"/>
    <lineage>
        <taxon>Eukaryota</taxon>
        <taxon>Viridiplantae</taxon>
        <taxon>Streptophyta</taxon>
        <taxon>Embryophyta</taxon>
        <taxon>Tracheophyta</taxon>
        <taxon>Spermatophyta</taxon>
        <taxon>Magnoliopsida</taxon>
        <taxon>eudicotyledons</taxon>
        <taxon>Gunneridae</taxon>
        <taxon>Pentapetalae</taxon>
        <taxon>rosids</taxon>
        <taxon>fabids</taxon>
        <taxon>Malpighiales</taxon>
        <taxon>Salicaceae</taxon>
        <taxon>Saliceae</taxon>
        <taxon>Populus</taxon>
    </lineage>
</organism>
<sequence length="43" mass="4901">MLPWRSPTQLHMLVSPMASAIKAAHFPNVQIKFKPELESQVQI</sequence>
<reference evidence="1" key="1">
    <citation type="journal article" date="2023" name="Mol. Ecol. Resour.">
        <title>Chromosome-level genome assembly of a triploid poplar Populus alba 'Berolinensis'.</title>
        <authorList>
            <person name="Chen S."/>
            <person name="Yu Y."/>
            <person name="Wang X."/>
            <person name="Wang S."/>
            <person name="Zhang T."/>
            <person name="Zhou Y."/>
            <person name="He R."/>
            <person name="Meng N."/>
            <person name="Wang Y."/>
            <person name="Liu W."/>
            <person name="Liu Z."/>
            <person name="Liu J."/>
            <person name="Guo Q."/>
            <person name="Huang H."/>
            <person name="Sederoff R.R."/>
            <person name="Wang G."/>
            <person name="Qu G."/>
            <person name="Chen S."/>
        </authorList>
    </citation>
    <scope>NUCLEOTIDE SEQUENCE</scope>
    <source>
        <strain evidence="1">SC-2020</strain>
    </source>
</reference>
<evidence type="ECO:0000313" key="2">
    <source>
        <dbReference type="Proteomes" id="UP001164929"/>
    </source>
</evidence>
<proteinExistence type="predicted"/>
<comment type="caution">
    <text evidence="1">The sequence shown here is derived from an EMBL/GenBank/DDBJ whole genome shotgun (WGS) entry which is preliminary data.</text>
</comment>
<keyword evidence="2" id="KW-1185">Reference proteome</keyword>
<dbReference type="EMBL" id="JAQIZT010000007">
    <property type="protein sequence ID" value="KAJ6989980.1"/>
    <property type="molecule type" value="Genomic_DNA"/>
</dbReference>
<dbReference type="AlphaFoldDB" id="A0AAD6QGK2"/>